<dbReference type="GO" id="GO:0006313">
    <property type="term" value="P:DNA transposition"/>
    <property type="evidence" value="ECO:0007669"/>
    <property type="project" value="InterPro"/>
</dbReference>
<dbReference type="Proteomes" id="UP000049455">
    <property type="component" value="Unassembled WGS sequence"/>
</dbReference>
<dbReference type="RefSeq" id="WP_055662841.1">
    <property type="nucleotide sequence ID" value="NZ_CYPR01000070.1"/>
</dbReference>
<organism evidence="2 4">
    <name type="scientific">Jannaschia seosinensis</name>
    <dbReference type="NCBI Taxonomy" id="313367"/>
    <lineage>
        <taxon>Bacteria</taxon>
        <taxon>Pseudomonadati</taxon>
        <taxon>Pseudomonadota</taxon>
        <taxon>Alphaproteobacteria</taxon>
        <taxon>Rhodobacterales</taxon>
        <taxon>Roseobacteraceae</taxon>
        <taxon>Jannaschia</taxon>
    </lineage>
</organism>
<dbReference type="GO" id="GO:0004803">
    <property type="term" value="F:transposase activity"/>
    <property type="evidence" value="ECO:0007669"/>
    <property type="project" value="InterPro"/>
</dbReference>
<reference evidence="2 4" key="1">
    <citation type="submission" date="2015-09" db="EMBL/GenBank/DDBJ databases">
        <authorList>
            <person name="Jackson K.R."/>
            <person name="Lunt B.L."/>
            <person name="Fisher J.N.B."/>
            <person name="Gardner A.V."/>
            <person name="Bailey M.E."/>
            <person name="Deus L.M."/>
            <person name="Earl A.S."/>
            <person name="Gibby P.D."/>
            <person name="Hartmann K.A."/>
            <person name="Liu J.E."/>
            <person name="Manci A.M."/>
            <person name="Nielsen D.A."/>
            <person name="Solomon M.B."/>
            <person name="Breakwell D.P."/>
            <person name="Burnett S.H."/>
            <person name="Grose J.H."/>
        </authorList>
    </citation>
    <scope>NUCLEOTIDE SEQUENCE [LARGE SCALE GENOMIC DNA]</scope>
    <source>
        <strain evidence="2 4">CECT 7799</strain>
    </source>
</reference>
<sequence length="364" mass="41273">MLHHAISALTNILRPDLDLSKSRLETLCMIVIGMVSARSVNLGHLACERPGSALTSSTYRRLQRFFQHVHLDEDWSLPLLVRLLGLNKSWLLALDRTNWQIGKTEVNFLVLAVVTRRFRVPLVWSLIEGRGCSDTDMRIALMERYLANFPATTIRLLLADREFVGAGWMEFLSKNNIPFAIRVRENLRITTEDGHDLTLRARLRLARRGRAFRARLGTREDAAASNTPLLNVAAKPLKGEWLIVVTNVAPRTALETYRKRWAIECLFGDAKTRGLNLEDTRLTDPRKLALLMSLVALALAWAGRAAADLLGKRAPPRKSYGHYARSWFRTGFDHIRSRLRSDPLDAIASWQRINPEARKPCGVV</sequence>
<accession>A0A0M7B827</accession>
<protein>
    <submittedName>
        <fullName evidence="2">Transposase</fullName>
    </submittedName>
</protein>
<name>A0A0M7B827_9RHOB</name>
<dbReference type="GO" id="GO:0003677">
    <property type="term" value="F:DNA binding"/>
    <property type="evidence" value="ECO:0007669"/>
    <property type="project" value="InterPro"/>
</dbReference>
<evidence type="ECO:0000313" key="3">
    <source>
        <dbReference type="EMBL" id="CUH39614.1"/>
    </source>
</evidence>
<dbReference type="EMBL" id="CYPR01000070">
    <property type="protein sequence ID" value="CUH36685.1"/>
    <property type="molecule type" value="Genomic_DNA"/>
</dbReference>
<dbReference type="InterPro" id="IPR012337">
    <property type="entry name" value="RNaseH-like_sf"/>
</dbReference>
<dbReference type="SUPFAM" id="SSF53098">
    <property type="entry name" value="Ribonuclease H-like"/>
    <property type="match status" value="1"/>
</dbReference>
<dbReference type="AlphaFoldDB" id="A0A0M7B827"/>
<gene>
    <name evidence="2" type="ORF">JSE7799_01226</name>
    <name evidence="3" type="ORF">JSE7799_02341</name>
</gene>
<evidence type="ECO:0000313" key="2">
    <source>
        <dbReference type="EMBL" id="CUH36685.1"/>
    </source>
</evidence>
<dbReference type="Pfam" id="PF01609">
    <property type="entry name" value="DDE_Tnp_1"/>
    <property type="match status" value="1"/>
</dbReference>
<dbReference type="NCBIfam" id="NF033591">
    <property type="entry name" value="transpos_IS4_2"/>
    <property type="match status" value="1"/>
</dbReference>
<proteinExistence type="predicted"/>
<dbReference type="EMBL" id="CYPR01000160">
    <property type="protein sequence ID" value="CUH39614.1"/>
    <property type="molecule type" value="Genomic_DNA"/>
</dbReference>
<dbReference type="InterPro" id="IPR047658">
    <property type="entry name" value="IS4-like_transpos"/>
</dbReference>
<dbReference type="InterPro" id="IPR002559">
    <property type="entry name" value="Transposase_11"/>
</dbReference>
<dbReference type="OrthoDB" id="58819at2"/>
<feature type="domain" description="Transposase IS4-like" evidence="1">
    <location>
        <begin position="90"/>
        <end position="300"/>
    </location>
</feature>
<evidence type="ECO:0000259" key="1">
    <source>
        <dbReference type="Pfam" id="PF01609"/>
    </source>
</evidence>
<evidence type="ECO:0000313" key="4">
    <source>
        <dbReference type="Proteomes" id="UP000049455"/>
    </source>
</evidence>
<keyword evidence="4" id="KW-1185">Reference proteome</keyword>